<name>A0A2U1KXY9_ARTAN</name>
<evidence type="ECO:0000256" key="5">
    <source>
        <dbReference type="ARBA" id="ARBA00022741"/>
    </source>
</evidence>
<keyword evidence="8" id="KW-0472">Membrane</keyword>
<evidence type="ECO:0000313" key="13">
    <source>
        <dbReference type="EMBL" id="PWA41625.1"/>
    </source>
</evidence>
<dbReference type="Proteomes" id="UP000245207">
    <property type="component" value="Unassembled WGS sequence"/>
</dbReference>
<dbReference type="GO" id="GO:0016020">
    <property type="term" value="C:membrane"/>
    <property type="evidence" value="ECO:0007669"/>
    <property type="project" value="UniProtKB-SubCell"/>
</dbReference>
<gene>
    <name evidence="13" type="ORF">CTI12_AA549980</name>
</gene>
<accession>A0A2U1KXY9</accession>
<dbReference type="InterPro" id="IPR000719">
    <property type="entry name" value="Prot_kinase_dom"/>
</dbReference>
<comment type="subcellular location">
    <subcellularLocation>
        <location evidence="1">Membrane</location>
    </subcellularLocation>
</comment>
<evidence type="ECO:0000256" key="8">
    <source>
        <dbReference type="ARBA" id="ARBA00023136"/>
    </source>
</evidence>
<dbReference type="PROSITE" id="PS50011">
    <property type="entry name" value="PROTEIN_KINASE_DOM"/>
    <property type="match status" value="1"/>
</dbReference>
<keyword evidence="3" id="KW-0723">Serine/threonine-protein kinase</keyword>
<dbReference type="InterPro" id="IPR001245">
    <property type="entry name" value="Ser-Thr/Tyr_kinase_cat_dom"/>
</dbReference>
<sequence>MTQIAGKSITQCIQMLYFAIGVSDRSGSLFRLLQRNTTKLDWRRRVHMAMDIARGMNYLHHCHPPIIHRDLKSSNLLVDKNWNVKVGDFGLSRIKHETYLTTKTGKGTPQWMAPEVLRNEQADEKSDIYSFGVVLWELTTEKIPWDTLNSMQEGCQNVLCVCMTGHRSCRVYESTARYSEGCGSPMGFSHRKLLVQDKNLMENVYIIRRTLYFIKMSVLLNAFTFFVHSEPQSRPTFQEILDKLKELQKKFTIQLQASRSATAATATATSGENNSQKES</sequence>
<evidence type="ECO:0000256" key="4">
    <source>
        <dbReference type="ARBA" id="ARBA00022679"/>
    </source>
</evidence>
<dbReference type="PANTHER" id="PTHR23257">
    <property type="entry name" value="SERINE-THREONINE PROTEIN KINASE"/>
    <property type="match status" value="1"/>
</dbReference>
<evidence type="ECO:0000256" key="7">
    <source>
        <dbReference type="ARBA" id="ARBA00022840"/>
    </source>
</evidence>
<evidence type="ECO:0000256" key="3">
    <source>
        <dbReference type="ARBA" id="ARBA00022527"/>
    </source>
</evidence>
<evidence type="ECO:0000256" key="6">
    <source>
        <dbReference type="ARBA" id="ARBA00022777"/>
    </source>
</evidence>
<dbReference type="FunFam" id="1.10.510.10:FF:000476">
    <property type="entry name" value="PAS domain-containing protein tyrosine kinase family protein"/>
    <property type="match status" value="1"/>
</dbReference>
<dbReference type="OrthoDB" id="339325at2759"/>
<keyword evidence="7" id="KW-0067">ATP-binding</keyword>
<organism evidence="13 14">
    <name type="scientific">Artemisia annua</name>
    <name type="common">Sweet wormwood</name>
    <dbReference type="NCBI Taxonomy" id="35608"/>
    <lineage>
        <taxon>Eukaryota</taxon>
        <taxon>Viridiplantae</taxon>
        <taxon>Streptophyta</taxon>
        <taxon>Embryophyta</taxon>
        <taxon>Tracheophyta</taxon>
        <taxon>Spermatophyta</taxon>
        <taxon>Magnoliopsida</taxon>
        <taxon>eudicotyledons</taxon>
        <taxon>Gunneridae</taxon>
        <taxon>Pentapetalae</taxon>
        <taxon>asterids</taxon>
        <taxon>campanulids</taxon>
        <taxon>Asterales</taxon>
        <taxon>Asteraceae</taxon>
        <taxon>Asteroideae</taxon>
        <taxon>Anthemideae</taxon>
        <taxon>Artemisiinae</taxon>
        <taxon>Artemisia</taxon>
    </lineage>
</organism>
<comment type="caution">
    <text evidence="13">The sequence shown here is derived from an EMBL/GenBank/DDBJ whole genome shotgun (WGS) entry which is preliminary data.</text>
</comment>
<dbReference type="InterPro" id="IPR050167">
    <property type="entry name" value="Ser_Thr_protein_kinase"/>
</dbReference>
<protein>
    <recommendedName>
        <fullName evidence="2">non-specific serine/threonine protein kinase</fullName>
        <ecNumber evidence="2">2.7.11.1</ecNumber>
    </recommendedName>
</protein>
<evidence type="ECO:0000313" key="14">
    <source>
        <dbReference type="Proteomes" id="UP000245207"/>
    </source>
</evidence>
<dbReference type="AlphaFoldDB" id="A0A2U1KXY9"/>
<reference evidence="13 14" key="1">
    <citation type="journal article" date="2018" name="Mol. Plant">
        <title>The genome of Artemisia annua provides insight into the evolution of Asteraceae family and artemisinin biosynthesis.</title>
        <authorList>
            <person name="Shen Q."/>
            <person name="Zhang L."/>
            <person name="Liao Z."/>
            <person name="Wang S."/>
            <person name="Yan T."/>
            <person name="Shi P."/>
            <person name="Liu M."/>
            <person name="Fu X."/>
            <person name="Pan Q."/>
            <person name="Wang Y."/>
            <person name="Lv Z."/>
            <person name="Lu X."/>
            <person name="Zhang F."/>
            <person name="Jiang W."/>
            <person name="Ma Y."/>
            <person name="Chen M."/>
            <person name="Hao X."/>
            <person name="Li L."/>
            <person name="Tang Y."/>
            <person name="Lv G."/>
            <person name="Zhou Y."/>
            <person name="Sun X."/>
            <person name="Brodelius P.E."/>
            <person name="Rose J.K.C."/>
            <person name="Tang K."/>
        </authorList>
    </citation>
    <scope>NUCLEOTIDE SEQUENCE [LARGE SCALE GENOMIC DNA]</scope>
    <source>
        <strain evidence="14">cv. Huhao1</strain>
        <tissue evidence="13">Leaf</tissue>
    </source>
</reference>
<comment type="catalytic activity">
    <reaction evidence="9">
        <text>L-threonyl-[protein] + ATP = O-phospho-L-threonyl-[protein] + ADP + H(+)</text>
        <dbReference type="Rhea" id="RHEA:46608"/>
        <dbReference type="Rhea" id="RHEA-COMP:11060"/>
        <dbReference type="Rhea" id="RHEA-COMP:11605"/>
        <dbReference type="ChEBI" id="CHEBI:15378"/>
        <dbReference type="ChEBI" id="CHEBI:30013"/>
        <dbReference type="ChEBI" id="CHEBI:30616"/>
        <dbReference type="ChEBI" id="CHEBI:61977"/>
        <dbReference type="ChEBI" id="CHEBI:456216"/>
        <dbReference type="EC" id="2.7.11.1"/>
    </reaction>
</comment>
<dbReference type="PIRSF" id="PIRSF000654">
    <property type="entry name" value="Integrin-linked_kinase"/>
    <property type="match status" value="1"/>
</dbReference>
<dbReference type="PANTHER" id="PTHR23257:SF978">
    <property type="entry name" value="PROTEIN KINASE FAMILY PROTEIN"/>
    <property type="match status" value="1"/>
</dbReference>
<evidence type="ECO:0000256" key="11">
    <source>
        <dbReference type="SAM" id="MobiDB-lite"/>
    </source>
</evidence>
<dbReference type="Pfam" id="PF07714">
    <property type="entry name" value="PK_Tyr_Ser-Thr"/>
    <property type="match status" value="1"/>
</dbReference>
<dbReference type="Gene3D" id="1.10.510.10">
    <property type="entry name" value="Transferase(Phosphotransferase) domain 1"/>
    <property type="match status" value="1"/>
</dbReference>
<comment type="catalytic activity">
    <reaction evidence="10">
        <text>L-seryl-[protein] + ATP = O-phospho-L-seryl-[protein] + ADP + H(+)</text>
        <dbReference type="Rhea" id="RHEA:17989"/>
        <dbReference type="Rhea" id="RHEA-COMP:9863"/>
        <dbReference type="Rhea" id="RHEA-COMP:11604"/>
        <dbReference type="ChEBI" id="CHEBI:15378"/>
        <dbReference type="ChEBI" id="CHEBI:29999"/>
        <dbReference type="ChEBI" id="CHEBI:30616"/>
        <dbReference type="ChEBI" id="CHEBI:83421"/>
        <dbReference type="ChEBI" id="CHEBI:456216"/>
        <dbReference type="EC" id="2.7.11.1"/>
    </reaction>
</comment>
<dbReference type="SMART" id="SM00220">
    <property type="entry name" value="S_TKc"/>
    <property type="match status" value="1"/>
</dbReference>
<feature type="region of interest" description="Disordered" evidence="11">
    <location>
        <begin position="258"/>
        <end position="279"/>
    </location>
</feature>
<dbReference type="STRING" id="35608.A0A2U1KXY9"/>
<evidence type="ECO:0000256" key="2">
    <source>
        <dbReference type="ARBA" id="ARBA00012513"/>
    </source>
</evidence>
<feature type="domain" description="Protein kinase" evidence="12">
    <location>
        <begin position="1"/>
        <end position="251"/>
    </location>
</feature>
<dbReference type="EC" id="2.7.11.1" evidence="2"/>
<dbReference type="GO" id="GO:0007165">
    <property type="term" value="P:signal transduction"/>
    <property type="evidence" value="ECO:0007669"/>
    <property type="project" value="TreeGrafter"/>
</dbReference>
<evidence type="ECO:0000256" key="10">
    <source>
        <dbReference type="ARBA" id="ARBA00048679"/>
    </source>
</evidence>
<dbReference type="GO" id="GO:0005524">
    <property type="term" value="F:ATP binding"/>
    <property type="evidence" value="ECO:0007669"/>
    <property type="project" value="UniProtKB-KW"/>
</dbReference>
<keyword evidence="6 13" id="KW-0418">Kinase</keyword>
<dbReference type="InterPro" id="IPR008271">
    <property type="entry name" value="Ser/Thr_kinase_AS"/>
</dbReference>
<dbReference type="PROSITE" id="PS00108">
    <property type="entry name" value="PROTEIN_KINASE_ST"/>
    <property type="match status" value="1"/>
</dbReference>
<keyword evidence="14" id="KW-1185">Reference proteome</keyword>
<evidence type="ECO:0000256" key="9">
    <source>
        <dbReference type="ARBA" id="ARBA00047899"/>
    </source>
</evidence>
<evidence type="ECO:0000259" key="12">
    <source>
        <dbReference type="PROSITE" id="PS50011"/>
    </source>
</evidence>
<evidence type="ECO:0000256" key="1">
    <source>
        <dbReference type="ARBA" id="ARBA00004370"/>
    </source>
</evidence>
<keyword evidence="5" id="KW-0547">Nucleotide-binding</keyword>
<dbReference type="GO" id="GO:0005737">
    <property type="term" value="C:cytoplasm"/>
    <property type="evidence" value="ECO:0007669"/>
    <property type="project" value="TreeGrafter"/>
</dbReference>
<dbReference type="EMBL" id="PKPP01012957">
    <property type="protein sequence ID" value="PWA41625.1"/>
    <property type="molecule type" value="Genomic_DNA"/>
</dbReference>
<dbReference type="InterPro" id="IPR011009">
    <property type="entry name" value="Kinase-like_dom_sf"/>
</dbReference>
<proteinExistence type="predicted"/>
<feature type="compositionally biased region" description="Low complexity" evidence="11">
    <location>
        <begin position="258"/>
        <end position="270"/>
    </location>
</feature>
<dbReference type="GO" id="GO:0004674">
    <property type="term" value="F:protein serine/threonine kinase activity"/>
    <property type="evidence" value="ECO:0007669"/>
    <property type="project" value="UniProtKB-KW"/>
</dbReference>
<dbReference type="SUPFAM" id="SSF56112">
    <property type="entry name" value="Protein kinase-like (PK-like)"/>
    <property type="match status" value="1"/>
</dbReference>
<keyword evidence="4" id="KW-0808">Transferase</keyword>